<dbReference type="PANTHER" id="PTHR22980:SF5">
    <property type="entry name" value="CENP-T_HISTONE H4 HISTONE FOLD DOMAIN-CONTAINING PROTEIN"/>
    <property type="match status" value="1"/>
</dbReference>
<evidence type="ECO:0000256" key="3">
    <source>
        <dbReference type="ARBA" id="ARBA00022454"/>
    </source>
</evidence>
<evidence type="ECO:0000313" key="7">
    <source>
        <dbReference type="EMBL" id="EJT70563.1"/>
    </source>
</evidence>
<dbReference type="SUPFAM" id="SSF47113">
    <property type="entry name" value="Histone-fold"/>
    <property type="match status" value="1"/>
</dbReference>
<feature type="compositionally biased region" description="Pro residues" evidence="5">
    <location>
        <begin position="43"/>
        <end position="59"/>
    </location>
</feature>
<dbReference type="GO" id="GO:0003682">
    <property type="term" value="F:chromatin binding"/>
    <property type="evidence" value="ECO:0007669"/>
    <property type="project" value="TreeGrafter"/>
</dbReference>
<accession>J3PDL3</accession>
<comment type="subcellular location">
    <subcellularLocation>
        <location evidence="2">Chromosome</location>
    </subcellularLocation>
    <subcellularLocation>
        <location evidence="1">Nucleus</location>
    </subcellularLocation>
</comment>
<dbReference type="HOGENOM" id="CLU_024001_1_0_1"/>
<evidence type="ECO:0000256" key="2">
    <source>
        <dbReference type="ARBA" id="ARBA00004286"/>
    </source>
</evidence>
<dbReference type="eggNOG" id="ENOG502S8G5">
    <property type="taxonomic scope" value="Eukaryota"/>
</dbReference>
<dbReference type="InterPro" id="IPR009072">
    <property type="entry name" value="Histone-fold"/>
</dbReference>
<dbReference type="RefSeq" id="XP_009227741.1">
    <property type="nucleotide sequence ID" value="XM_009229477.1"/>
</dbReference>
<feature type="region of interest" description="Disordered" evidence="5">
    <location>
        <begin position="433"/>
        <end position="457"/>
    </location>
</feature>
<feature type="region of interest" description="Disordered" evidence="5">
    <location>
        <begin position="362"/>
        <end position="401"/>
    </location>
</feature>
<dbReference type="GO" id="GO:0031297">
    <property type="term" value="P:replication fork processing"/>
    <property type="evidence" value="ECO:0007669"/>
    <property type="project" value="TreeGrafter"/>
</dbReference>
<keyword evidence="4" id="KW-0539">Nucleus</keyword>
<evidence type="ECO:0000259" key="6">
    <source>
        <dbReference type="Pfam" id="PF15511"/>
    </source>
</evidence>
<feature type="compositionally biased region" description="Basic and acidic residues" evidence="5">
    <location>
        <begin position="133"/>
        <end position="143"/>
    </location>
</feature>
<dbReference type="VEuPathDB" id="FungiDB:GGTG_11586"/>
<evidence type="ECO:0000313" key="9">
    <source>
        <dbReference type="Proteomes" id="UP000006039"/>
    </source>
</evidence>
<reference evidence="8" key="4">
    <citation type="journal article" date="2015" name="G3 (Bethesda)">
        <title>Genome sequences of three phytopathogenic species of the Magnaporthaceae family of fungi.</title>
        <authorList>
            <person name="Okagaki L.H."/>
            <person name="Nunes C.C."/>
            <person name="Sailsbery J."/>
            <person name="Clay B."/>
            <person name="Brown D."/>
            <person name="John T."/>
            <person name="Oh Y."/>
            <person name="Young N."/>
            <person name="Fitzgerald M."/>
            <person name="Haas B.J."/>
            <person name="Zeng Q."/>
            <person name="Young S."/>
            <person name="Adiconis X."/>
            <person name="Fan L."/>
            <person name="Levin J.Z."/>
            <person name="Mitchell T.K."/>
            <person name="Okubara P.A."/>
            <person name="Farman M.L."/>
            <person name="Kohn L.M."/>
            <person name="Birren B."/>
            <person name="Ma L.-J."/>
            <person name="Dean R.A."/>
        </authorList>
    </citation>
    <scope>NUCLEOTIDE SEQUENCE</scope>
    <source>
        <strain evidence="8">R3-111a-1</strain>
    </source>
</reference>
<organism evidence="7">
    <name type="scientific">Gaeumannomyces tritici (strain R3-111a-1)</name>
    <name type="common">Wheat and barley take-all root rot fungus</name>
    <name type="synonym">Gaeumannomyces graminis var. tritici</name>
    <dbReference type="NCBI Taxonomy" id="644352"/>
    <lineage>
        <taxon>Eukaryota</taxon>
        <taxon>Fungi</taxon>
        <taxon>Dikarya</taxon>
        <taxon>Ascomycota</taxon>
        <taxon>Pezizomycotina</taxon>
        <taxon>Sordariomycetes</taxon>
        <taxon>Sordariomycetidae</taxon>
        <taxon>Magnaporthales</taxon>
        <taxon>Magnaporthaceae</taxon>
        <taxon>Gaeumannomyces</taxon>
    </lineage>
</organism>
<dbReference type="AlphaFoldDB" id="J3PDL3"/>
<feature type="compositionally biased region" description="Basic residues" evidence="5">
    <location>
        <begin position="71"/>
        <end position="82"/>
    </location>
</feature>
<dbReference type="Proteomes" id="UP000006039">
    <property type="component" value="Unassembled WGS sequence"/>
</dbReference>
<reference evidence="7" key="3">
    <citation type="submission" date="2010-09" db="EMBL/GenBank/DDBJ databases">
        <title>Annotation of Gaeumannomyces graminis var. tritici R3-111a-1.</title>
        <authorList>
            <consortium name="The Broad Institute Genome Sequencing Platform"/>
            <person name="Ma L.-J."/>
            <person name="Dead R."/>
            <person name="Young S.K."/>
            <person name="Zeng Q."/>
            <person name="Gargeya S."/>
            <person name="Fitzgerald M."/>
            <person name="Haas B."/>
            <person name="Abouelleil A."/>
            <person name="Alvarado L."/>
            <person name="Arachchi H.M."/>
            <person name="Berlin A."/>
            <person name="Brown A."/>
            <person name="Chapman S.B."/>
            <person name="Chen Z."/>
            <person name="Dunbar C."/>
            <person name="Freedman E."/>
            <person name="Gearin G."/>
            <person name="Gellesch M."/>
            <person name="Goldberg J."/>
            <person name="Griggs A."/>
            <person name="Gujja S."/>
            <person name="Heiman D."/>
            <person name="Howarth C."/>
            <person name="Larson L."/>
            <person name="Lui A."/>
            <person name="MacDonald P.J.P."/>
            <person name="Mehta T."/>
            <person name="Montmayeur A."/>
            <person name="Murphy C."/>
            <person name="Neiman D."/>
            <person name="Pearson M."/>
            <person name="Priest M."/>
            <person name="Roberts A."/>
            <person name="Saif S."/>
            <person name="Shea T."/>
            <person name="Shenoy N."/>
            <person name="Sisk P."/>
            <person name="Stolte C."/>
            <person name="Sykes S."/>
            <person name="Yandava C."/>
            <person name="Wortman J."/>
            <person name="Nusbaum C."/>
            <person name="Birren B."/>
        </authorList>
    </citation>
    <scope>NUCLEOTIDE SEQUENCE</scope>
    <source>
        <strain evidence="7">R3-111a-1</strain>
    </source>
</reference>
<dbReference type="STRING" id="644352.J3PDL3"/>
<proteinExistence type="predicted"/>
<dbReference type="EMBL" id="GL385401">
    <property type="protein sequence ID" value="EJT70563.1"/>
    <property type="molecule type" value="Genomic_DNA"/>
</dbReference>
<reference evidence="7" key="2">
    <citation type="submission" date="2010-07" db="EMBL/GenBank/DDBJ databases">
        <authorList>
            <consortium name="The Broad Institute Genome Sequencing Platform"/>
            <consortium name="Broad Institute Genome Sequencing Center for Infectious Disease"/>
            <person name="Ma L.-J."/>
            <person name="Dead R."/>
            <person name="Young S."/>
            <person name="Zeng Q."/>
            <person name="Koehrsen M."/>
            <person name="Alvarado L."/>
            <person name="Berlin A."/>
            <person name="Chapman S.B."/>
            <person name="Chen Z."/>
            <person name="Freedman E."/>
            <person name="Gellesch M."/>
            <person name="Goldberg J."/>
            <person name="Griggs A."/>
            <person name="Gujja S."/>
            <person name="Heilman E.R."/>
            <person name="Heiman D."/>
            <person name="Hepburn T."/>
            <person name="Howarth C."/>
            <person name="Jen D."/>
            <person name="Larson L."/>
            <person name="Mehta T."/>
            <person name="Neiman D."/>
            <person name="Pearson M."/>
            <person name="Roberts A."/>
            <person name="Saif S."/>
            <person name="Shea T."/>
            <person name="Shenoy N."/>
            <person name="Sisk P."/>
            <person name="Stolte C."/>
            <person name="Sykes S."/>
            <person name="Walk T."/>
            <person name="White J."/>
            <person name="Yandava C."/>
            <person name="Haas B."/>
            <person name="Nusbaum C."/>
            <person name="Birren B."/>
        </authorList>
    </citation>
    <scope>NUCLEOTIDE SEQUENCE</scope>
    <source>
        <strain evidence="7">R3-111a-1</strain>
    </source>
</reference>
<dbReference type="OrthoDB" id="10071681at2759"/>
<gene>
    <name evidence="8" type="primary">20352044</name>
    <name evidence="7" type="ORF">GGTG_11586</name>
</gene>
<feature type="compositionally biased region" description="Basic and acidic residues" evidence="5">
    <location>
        <begin position="306"/>
        <end position="328"/>
    </location>
</feature>
<dbReference type="Gene3D" id="1.10.20.10">
    <property type="entry name" value="Histone, subunit A"/>
    <property type="match status" value="1"/>
</dbReference>
<keyword evidence="9" id="KW-1185">Reference proteome</keyword>
<feature type="region of interest" description="Disordered" evidence="5">
    <location>
        <begin position="1"/>
        <end position="266"/>
    </location>
</feature>
<dbReference type="PANTHER" id="PTHR22980">
    <property type="entry name" value="CORTISTATIN"/>
    <property type="match status" value="1"/>
</dbReference>
<evidence type="ECO:0000256" key="4">
    <source>
        <dbReference type="ARBA" id="ARBA00023242"/>
    </source>
</evidence>
<sequence>MGTPPPPGPGTRRRDNNNNNNNNNNRVWPCAHRASWPATSVPPACPTAPQPTGPSPPSPTTTTAAAATACPRRHAASGRRRWPAAPPRTPAALLRPSATAAPPCSTRQAAKKGGGGGGRLASAAAAAARDRRRSGIVEGKGDGPLDALRTLSRRLAPLSQRVVTSSSPGDTPRRDDNSSIAGEVGRRQRDPSGMFLDDDDDDEDSDSGFIKRRPRLSLPIDAGDDDEAELQRPQISGLLDDHTALSVEAPRRAASEQPGGWGRFDRQSLRMSDFFGGRLDLSDEFGPPDDAGGVMPPPFFDDVDDGDRARRDDDTYERLDSPAGRRETLGPGRQSDFGTIEVPLDVDSPFRLEPQINETTEIPGLVFGDDDDDGGNSPLASPDPGRGSPDADDHDLNGYDAASVDGDLEEATTSGATAAFAAAAARRPGERLGIKADKPNKKGLRLSKHGNPVPSLPPAVVKRLAEAMARTSGVVGNAKITPETLRALMQATDWFFEQVGDDLRALAHHAGRKTIETSDVAMLMKRQRQIDSQTTVFSLAQRHLPRELLQELRMPPRAPPKKRHREARQAAADDDDET</sequence>
<name>J3PDL3_GAET3</name>
<dbReference type="GO" id="GO:0046982">
    <property type="term" value="F:protein heterodimerization activity"/>
    <property type="evidence" value="ECO:0007669"/>
    <property type="project" value="InterPro"/>
</dbReference>
<keyword evidence="3" id="KW-0158">Chromosome</keyword>
<protein>
    <recommendedName>
        <fullName evidence="6">CENP-T/Histone H4 histone fold domain-containing protein</fullName>
    </recommendedName>
</protein>
<reference evidence="8" key="5">
    <citation type="submission" date="2018-04" db="UniProtKB">
        <authorList>
            <consortium name="EnsemblFungi"/>
        </authorList>
    </citation>
    <scope>IDENTIFICATION</scope>
    <source>
        <strain evidence="8">R3-111a-1</strain>
    </source>
</reference>
<dbReference type="CDD" id="cd22920">
    <property type="entry name" value="HFD_CENP-T"/>
    <property type="match status" value="1"/>
</dbReference>
<feature type="region of interest" description="Disordered" evidence="5">
    <location>
        <begin position="547"/>
        <end position="578"/>
    </location>
</feature>
<evidence type="ECO:0000256" key="1">
    <source>
        <dbReference type="ARBA" id="ARBA00004123"/>
    </source>
</evidence>
<dbReference type="EnsemblFungi" id="EJT70563">
    <property type="protein sequence ID" value="EJT70563"/>
    <property type="gene ID" value="GGTG_11586"/>
</dbReference>
<evidence type="ECO:0000256" key="5">
    <source>
        <dbReference type="SAM" id="MobiDB-lite"/>
    </source>
</evidence>
<dbReference type="GO" id="GO:0000712">
    <property type="term" value="P:resolution of meiotic recombination intermediates"/>
    <property type="evidence" value="ECO:0007669"/>
    <property type="project" value="TreeGrafter"/>
</dbReference>
<dbReference type="GO" id="GO:0071821">
    <property type="term" value="C:FANCM-MHF complex"/>
    <property type="evidence" value="ECO:0007669"/>
    <property type="project" value="TreeGrafter"/>
</dbReference>
<feature type="region of interest" description="Disordered" evidence="5">
    <location>
        <begin position="280"/>
        <end position="340"/>
    </location>
</feature>
<reference evidence="9" key="1">
    <citation type="submission" date="2010-07" db="EMBL/GenBank/DDBJ databases">
        <title>The genome sequence of Gaeumannomyces graminis var. tritici strain R3-111a-1.</title>
        <authorList>
            <consortium name="The Broad Institute Genome Sequencing Platform"/>
            <person name="Ma L.-J."/>
            <person name="Dead R."/>
            <person name="Young S."/>
            <person name="Zeng Q."/>
            <person name="Koehrsen M."/>
            <person name="Alvarado L."/>
            <person name="Berlin A."/>
            <person name="Chapman S.B."/>
            <person name="Chen Z."/>
            <person name="Freedman E."/>
            <person name="Gellesch M."/>
            <person name="Goldberg J."/>
            <person name="Griggs A."/>
            <person name="Gujja S."/>
            <person name="Heilman E.R."/>
            <person name="Heiman D."/>
            <person name="Hepburn T."/>
            <person name="Howarth C."/>
            <person name="Jen D."/>
            <person name="Larson L."/>
            <person name="Mehta T."/>
            <person name="Neiman D."/>
            <person name="Pearson M."/>
            <person name="Roberts A."/>
            <person name="Saif S."/>
            <person name="Shea T."/>
            <person name="Shenoy N."/>
            <person name="Sisk P."/>
            <person name="Stolte C."/>
            <person name="Sykes S."/>
            <person name="Walk T."/>
            <person name="White J."/>
            <person name="Yandava C."/>
            <person name="Haas B."/>
            <person name="Nusbaum C."/>
            <person name="Birren B."/>
        </authorList>
    </citation>
    <scope>NUCLEOTIDE SEQUENCE [LARGE SCALE GENOMIC DNA]</scope>
    <source>
        <strain evidence="9">R3-111a-1</strain>
    </source>
</reference>
<dbReference type="Pfam" id="PF15511">
    <property type="entry name" value="CENP-T_C"/>
    <property type="match status" value="1"/>
</dbReference>
<dbReference type="GO" id="GO:0005694">
    <property type="term" value="C:chromosome"/>
    <property type="evidence" value="ECO:0007669"/>
    <property type="project" value="UniProtKB-SubCell"/>
</dbReference>
<feature type="compositionally biased region" description="Acidic residues" evidence="5">
    <location>
        <begin position="196"/>
        <end position="206"/>
    </location>
</feature>
<feature type="compositionally biased region" description="Basic and acidic residues" evidence="5">
    <location>
        <begin position="239"/>
        <end position="254"/>
    </location>
</feature>
<evidence type="ECO:0000313" key="8">
    <source>
        <dbReference type="EnsemblFungi" id="EJT70563"/>
    </source>
</evidence>
<feature type="compositionally biased region" description="Low complexity" evidence="5">
    <location>
        <begin position="60"/>
        <end position="69"/>
    </location>
</feature>
<dbReference type="InterPro" id="IPR035425">
    <property type="entry name" value="CENP-T/H4_C"/>
</dbReference>
<dbReference type="GeneID" id="20352044"/>
<feature type="domain" description="CENP-T/Histone H4 histone fold" evidence="6">
    <location>
        <begin position="449"/>
        <end position="557"/>
    </location>
</feature>